<protein>
    <submittedName>
        <fullName evidence="8">Outer membrane protein P1</fullName>
    </submittedName>
</protein>
<evidence type="ECO:0000256" key="7">
    <source>
        <dbReference type="ARBA" id="ARBA00023237"/>
    </source>
</evidence>
<keyword evidence="7" id="KW-0998">Cell outer membrane</keyword>
<dbReference type="GO" id="GO:0009279">
    <property type="term" value="C:cell outer membrane"/>
    <property type="evidence" value="ECO:0007669"/>
    <property type="project" value="UniProtKB-SubCell"/>
</dbReference>
<reference evidence="8 9" key="1">
    <citation type="submission" date="2019-02" db="EMBL/GenBank/DDBJ databases">
        <title>Deep-cultivation of Planctomycetes and their phenomic and genomic characterization uncovers novel biology.</title>
        <authorList>
            <person name="Wiegand S."/>
            <person name="Jogler M."/>
            <person name="Boedeker C."/>
            <person name="Pinto D."/>
            <person name="Vollmers J."/>
            <person name="Rivas-Marin E."/>
            <person name="Kohn T."/>
            <person name="Peeters S.H."/>
            <person name="Heuer A."/>
            <person name="Rast P."/>
            <person name="Oberbeckmann S."/>
            <person name="Bunk B."/>
            <person name="Jeske O."/>
            <person name="Meyerdierks A."/>
            <person name="Storesund J.E."/>
            <person name="Kallscheuer N."/>
            <person name="Luecker S."/>
            <person name="Lage O.M."/>
            <person name="Pohl T."/>
            <person name="Merkel B.J."/>
            <person name="Hornburger P."/>
            <person name="Mueller R.-W."/>
            <person name="Bruemmer F."/>
            <person name="Labrenz M."/>
            <person name="Spormann A.M."/>
            <person name="Op den Camp H."/>
            <person name="Overmann J."/>
            <person name="Amann R."/>
            <person name="Jetten M.S.M."/>
            <person name="Mascher T."/>
            <person name="Medema M.H."/>
            <person name="Devos D.P."/>
            <person name="Kaster A.-K."/>
            <person name="Ovreas L."/>
            <person name="Rohde M."/>
            <person name="Galperin M.Y."/>
            <person name="Jogler C."/>
        </authorList>
    </citation>
    <scope>NUCLEOTIDE SEQUENCE [LARGE SCALE GENOMIC DNA]</scope>
    <source>
        <strain evidence="8 9">ElP</strain>
    </source>
</reference>
<sequence>MLGAVLVASWASTAGAQGIILPGAGPINRSMAGASTAAPIELGGTYWNPALLSAFESNQVLLGSELLIPSTHFTGTLPAGAINGTFPPNDRYGVSRSDSGVASNLATGVSFKLREDSPTTLGLLVAGFVGGNVNYAGSFSTPLLTPRVPPDFAGVGPIYGNASMLAITPMISTRIGDRLHVGGGPIISTLSLAMDPAFFAPGPRDEFGLVTFPSATHSRPFWGGGFQFGLLYEVNDSWNVGFSYKSPIWQERWSFNSSTPDLVGRRIGVDADIPQIFSWGVAYKGIDRLLVDVDLRYFDYQNAALFGQRVVDGGLGWDSIFAVASGASYQLSDRLTLRGGYSYNENPIRDNTTLFNVQLPGILQHNLSLGASLKVTENVTFTAGWVHSFRNSSEGQVTQVPGATAKFDTQLDSILAGINIEWGTRCPECHRHHVDHGHGSGAGAEPASN</sequence>
<dbReference type="PANTHER" id="PTHR35093:SF8">
    <property type="entry name" value="OUTER MEMBRANE PROTEIN NMB0088-RELATED"/>
    <property type="match status" value="1"/>
</dbReference>
<comment type="subcellular location">
    <subcellularLocation>
        <location evidence="1">Cell outer membrane</location>
        <topology evidence="1">Multi-pass membrane protein</topology>
    </subcellularLocation>
</comment>
<dbReference type="KEGG" id="tpla:ElP_23350"/>
<dbReference type="Pfam" id="PF03349">
    <property type="entry name" value="Toluene_X"/>
    <property type="match status" value="1"/>
</dbReference>
<dbReference type="SUPFAM" id="SSF56935">
    <property type="entry name" value="Porins"/>
    <property type="match status" value="1"/>
</dbReference>
<organism evidence="8 9">
    <name type="scientific">Tautonia plasticadhaerens</name>
    <dbReference type="NCBI Taxonomy" id="2527974"/>
    <lineage>
        <taxon>Bacteria</taxon>
        <taxon>Pseudomonadati</taxon>
        <taxon>Planctomycetota</taxon>
        <taxon>Planctomycetia</taxon>
        <taxon>Isosphaerales</taxon>
        <taxon>Isosphaeraceae</taxon>
        <taxon>Tautonia</taxon>
    </lineage>
</organism>
<evidence type="ECO:0000313" key="9">
    <source>
        <dbReference type="Proteomes" id="UP000317835"/>
    </source>
</evidence>
<name>A0A518H0R5_9BACT</name>
<evidence type="ECO:0000256" key="5">
    <source>
        <dbReference type="ARBA" id="ARBA00022729"/>
    </source>
</evidence>
<comment type="similarity">
    <text evidence="2">Belongs to the OmpP1/FadL family.</text>
</comment>
<dbReference type="InterPro" id="IPR005017">
    <property type="entry name" value="OMPP1/FadL/TodX"/>
</dbReference>
<evidence type="ECO:0000256" key="6">
    <source>
        <dbReference type="ARBA" id="ARBA00023136"/>
    </source>
</evidence>
<gene>
    <name evidence="8" type="primary">ompP1</name>
    <name evidence="8" type="ORF">ElP_23350</name>
</gene>
<keyword evidence="5" id="KW-0732">Signal</keyword>
<keyword evidence="4" id="KW-0812">Transmembrane</keyword>
<dbReference type="GO" id="GO:0015483">
    <property type="term" value="F:long-chain fatty acid transporting porin activity"/>
    <property type="evidence" value="ECO:0007669"/>
    <property type="project" value="TreeGrafter"/>
</dbReference>
<dbReference type="AlphaFoldDB" id="A0A518H0R5"/>
<keyword evidence="9" id="KW-1185">Reference proteome</keyword>
<accession>A0A518H0R5</accession>
<keyword evidence="3" id="KW-1134">Transmembrane beta strand</keyword>
<keyword evidence="6" id="KW-0472">Membrane</keyword>
<dbReference type="EMBL" id="CP036426">
    <property type="protein sequence ID" value="QDV34446.1"/>
    <property type="molecule type" value="Genomic_DNA"/>
</dbReference>
<evidence type="ECO:0000256" key="3">
    <source>
        <dbReference type="ARBA" id="ARBA00022452"/>
    </source>
</evidence>
<evidence type="ECO:0000313" key="8">
    <source>
        <dbReference type="EMBL" id="QDV34446.1"/>
    </source>
</evidence>
<dbReference type="PANTHER" id="PTHR35093">
    <property type="entry name" value="OUTER MEMBRANE PROTEIN NMB0088-RELATED"/>
    <property type="match status" value="1"/>
</dbReference>
<evidence type="ECO:0000256" key="2">
    <source>
        <dbReference type="ARBA" id="ARBA00008163"/>
    </source>
</evidence>
<dbReference type="Gene3D" id="2.40.160.60">
    <property type="entry name" value="Outer membrane protein transport protein (OMPP1/FadL/TodX)"/>
    <property type="match status" value="1"/>
</dbReference>
<dbReference type="Proteomes" id="UP000317835">
    <property type="component" value="Chromosome"/>
</dbReference>
<evidence type="ECO:0000256" key="1">
    <source>
        <dbReference type="ARBA" id="ARBA00004571"/>
    </source>
</evidence>
<proteinExistence type="inferred from homology"/>
<evidence type="ECO:0000256" key="4">
    <source>
        <dbReference type="ARBA" id="ARBA00022692"/>
    </source>
</evidence>